<dbReference type="PANTHER" id="PTHR30273">
    <property type="entry name" value="PERIPLASMIC SIGNAL SENSOR AND SIGMA FACTOR ACTIVATOR FECR-RELATED"/>
    <property type="match status" value="1"/>
</dbReference>
<evidence type="ECO:0000259" key="2">
    <source>
        <dbReference type="Pfam" id="PF04773"/>
    </source>
</evidence>
<dbReference type="GO" id="GO:0016989">
    <property type="term" value="F:sigma factor antagonist activity"/>
    <property type="evidence" value="ECO:0007669"/>
    <property type="project" value="TreeGrafter"/>
</dbReference>
<dbReference type="Pfam" id="PF04773">
    <property type="entry name" value="FecR"/>
    <property type="match status" value="1"/>
</dbReference>
<dbReference type="InterPro" id="IPR032508">
    <property type="entry name" value="FecR_C"/>
</dbReference>
<accession>A0A1D7QH62</accession>
<name>A0A1D7QH62_9SPHI</name>
<feature type="transmembrane region" description="Helical" evidence="1">
    <location>
        <begin position="81"/>
        <end position="101"/>
    </location>
</feature>
<dbReference type="Proteomes" id="UP000094313">
    <property type="component" value="Chromosome"/>
</dbReference>
<evidence type="ECO:0008006" key="6">
    <source>
        <dbReference type="Google" id="ProtNLM"/>
    </source>
</evidence>
<proteinExistence type="predicted"/>
<dbReference type="KEGG" id="psty:BFS30_12975"/>
<dbReference type="AlphaFoldDB" id="A0A1D7QH62"/>
<keyword evidence="1" id="KW-0812">Transmembrane</keyword>
<feature type="domain" description="Protein FecR C-terminal" evidence="3">
    <location>
        <begin position="319"/>
        <end position="386"/>
    </location>
</feature>
<dbReference type="RefSeq" id="WP_069379686.1">
    <property type="nucleotide sequence ID" value="NZ_CP017141.1"/>
</dbReference>
<dbReference type="Pfam" id="PF16344">
    <property type="entry name" value="FecR_C"/>
    <property type="match status" value="1"/>
</dbReference>
<sequence length="388" mass="43662">MNEIKDLLDRYFDGTCSEAEKRHVETWLETYNKEDNEWLTMNKAEQERWLNTLFTKIELDIDRPNVLMQAPQQSRLGMRMLLRIAAVSILLLSIGFLFFQYRQASKMAADSANHKIIAGGNQAILTLANGQKIDLSHSKNGEIAIQAGLTITKKANGELIYEIAPTGERSGNAAVANTYNTISTPRGGKYQINLPDGTQVWLNAASSLRFPASFTMLSKRKVELSGEAYFEVAKDANKPFIVVTAKQETQVLGTHFNISSYEDEGQTKTTLLEGSIRVSDKGNKNFILKPGQQSTLREGNIDIRNVDGNDAIAWKNGLFSFNDENLESIMRKISRWYDVDIHYQDTFSKTSFLGTISRSKNITSVLKILESSGEVHFKIEGRRITVMR</sequence>
<dbReference type="Gene3D" id="2.60.120.1440">
    <property type="match status" value="1"/>
</dbReference>
<evidence type="ECO:0000256" key="1">
    <source>
        <dbReference type="SAM" id="Phobius"/>
    </source>
</evidence>
<evidence type="ECO:0000313" key="4">
    <source>
        <dbReference type="EMBL" id="AOM78012.1"/>
    </source>
</evidence>
<dbReference type="FunFam" id="2.60.120.1440:FF:000001">
    <property type="entry name" value="Putative anti-sigma factor"/>
    <property type="match status" value="1"/>
</dbReference>
<evidence type="ECO:0000313" key="5">
    <source>
        <dbReference type="Proteomes" id="UP000094313"/>
    </source>
</evidence>
<keyword evidence="1" id="KW-0472">Membrane</keyword>
<keyword evidence="5" id="KW-1185">Reference proteome</keyword>
<dbReference type="Gene3D" id="3.55.50.30">
    <property type="match status" value="1"/>
</dbReference>
<dbReference type="EMBL" id="CP017141">
    <property type="protein sequence ID" value="AOM78012.1"/>
    <property type="molecule type" value="Genomic_DNA"/>
</dbReference>
<organism evidence="4 5">
    <name type="scientific">Pedobacter steynii</name>
    <dbReference type="NCBI Taxonomy" id="430522"/>
    <lineage>
        <taxon>Bacteria</taxon>
        <taxon>Pseudomonadati</taxon>
        <taxon>Bacteroidota</taxon>
        <taxon>Sphingobacteriia</taxon>
        <taxon>Sphingobacteriales</taxon>
        <taxon>Sphingobacteriaceae</taxon>
        <taxon>Pedobacter</taxon>
    </lineage>
</organism>
<gene>
    <name evidence="4" type="ORF">BFS30_12975</name>
</gene>
<dbReference type="InterPro" id="IPR012373">
    <property type="entry name" value="Ferrdict_sens_TM"/>
</dbReference>
<dbReference type="InterPro" id="IPR006860">
    <property type="entry name" value="FecR"/>
</dbReference>
<evidence type="ECO:0000259" key="3">
    <source>
        <dbReference type="Pfam" id="PF16344"/>
    </source>
</evidence>
<protein>
    <recommendedName>
        <fullName evidence="6">FecR protein</fullName>
    </recommendedName>
</protein>
<keyword evidence="1" id="KW-1133">Transmembrane helix</keyword>
<dbReference type="PANTHER" id="PTHR30273:SF2">
    <property type="entry name" value="PROTEIN FECR"/>
    <property type="match status" value="1"/>
</dbReference>
<dbReference type="OrthoDB" id="1099963at2"/>
<feature type="domain" description="FecR protein" evidence="2">
    <location>
        <begin position="181"/>
        <end position="277"/>
    </location>
</feature>
<reference evidence="4 5" key="1">
    <citation type="submission" date="2016-08" db="EMBL/GenBank/DDBJ databases">
        <authorList>
            <person name="Seilhamer J.J."/>
        </authorList>
    </citation>
    <scope>NUCLEOTIDE SEQUENCE [LARGE SCALE GENOMIC DNA]</scope>
    <source>
        <strain evidence="4 5">DX4</strain>
    </source>
</reference>